<evidence type="ECO:0000256" key="3">
    <source>
        <dbReference type="ARBA" id="ARBA00022777"/>
    </source>
</evidence>
<evidence type="ECO:0000313" key="7">
    <source>
        <dbReference type="Proteomes" id="UP000785613"/>
    </source>
</evidence>
<evidence type="ECO:0000259" key="4">
    <source>
        <dbReference type="Pfam" id="PF07804"/>
    </source>
</evidence>
<dbReference type="InterPro" id="IPR012893">
    <property type="entry name" value="HipA-like_C"/>
</dbReference>
<dbReference type="EMBL" id="VUYU01000025">
    <property type="protein sequence ID" value="NHZ37153.1"/>
    <property type="molecule type" value="Genomic_DNA"/>
</dbReference>
<comment type="similarity">
    <text evidence="1">Belongs to the HipA Ser/Thr kinase family.</text>
</comment>
<sequence length="408" mass="45161">MQKLQVQFCGWGQSWPLGYIASDGRQVVFEYSPEARAKGVELSPIRMPLSVDSYRDFPREQLQLPGLLADALPDGWGLLLMDRFFKKHFQKRAHEISALDRLAFIGSRALGALSFSPATDIALTPQDVKLVDLAKEIQLVVADKDTAALKQLILLGGSPHGARPKVLVQYDATSGIISTLEDGPGTPWLVKFPGQDEHKEVCAIEHAYSETARDCGLDVPATRHFVLGPKTAAFGIERFDRADAMKVPVHTLAGALNLNFRLPNTGYETLLRTTRALTLSEPEVLKAYERCVFNVVFNNRDDHTKNFSFRMDESLTWALAPCYDLTYCHGPAGHHQMDVDGESLHPAKVHLLKLAERNGIALERARSAIERIVSIALTFDRVLADYPMRKATRAAIASTVAANCARMV</sequence>
<reference evidence="6 7" key="1">
    <citation type="submission" date="2019-09" db="EMBL/GenBank/DDBJ databases">
        <title>Taxonomy of Antarctic Massilia spp.: description of Massilia rubra sp. nov., Massilia aquatica sp. nov., Massilia mucilaginosa sp. nov., Massilia frigida sp. nov. isolated from streams, lakes and regoliths.</title>
        <authorList>
            <person name="Holochova P."/>
            <person name="Sedlacek I."/>
            <person name="Kralova S."/>
            <person name="Maslanova I."/>
            <person name="Busse H.-J."/>
            <person name="Stankova E."/>
            <person name="Vrbovska V."/>
            <person name="Kovarovic V."/>
            <person name="Bartak M."/>
            <person name="Svec P."/>
            <person name="Pantucek R."/>
        </authorList>
    </citation>
    <scope>NUCLEOTIDE SEQUENCE [LARGE SCALE GENOMIC DNA]</scope>
    <source>
        <strain evidence="6 7">CCM 8692</strain>
    </source>
</reference>
<dbReference type="InterPro" id="IPR017508">
    <property type="entry name" value="HipA_N1"/>
</dbReference>
<gene>
    <name evidence="6" type="ORF">F0185_26655</name>
</gene>
<evidence type="ECO:0000313" key="6">
    <source>
        <dbReference type="EMBL" id="NHZ37153.1"/>
    </source>
</evidence>
<feature type="domain" description="HipA N-terminal subdomain 1" evidence="5">
    <location>
        <begin position="13"/>
        <end position="115"/>
    </location>
</feature>
<dbReference type="InterPro" id="IPR052028">
    <property type="entry name" value="HipA_Ser/Thr_kinase"/>
</dbReference>
<accession>A0ABX0LQL7</accession>
<protein>
    <submittedName>
        <fullName evidence="6">Type II toxin-antitoxin system HipA family toxin</fullName>
    </submittedName>
</protein>
<keyword evidence="7" id="KW-1185">Reference proteome</keyword>
<dbReference type="Proteomes" id="UP000785613">
    <property type="component" value="Unassembled WGS sequence"/>
</dbReference>
<dbReference type="PANTHER" id="PTHR37419">
    <property type="entry name" value="SERINE/THREONINE-PROTEIN KINASE TOXIN HIPA"/>
    <property type="match status" value="1"/>
</dbReference>
<feature type="domain" description="HipA-like C-terminal" evidence="4">
    <location>
        <begin position="158"/>
        <end position="374"/>
    </location>
</feature>
<name>A0ABX0LQL7_9BURK</name>
<organism evidence="6 7">
    <name type="scientific">Massilia rubra</name>
    <dbReference type="NCBI Taxonomy" id="2607910"/>
    <lineage>
        <taxon>Bacteria</taxon>
        <taxon>Pseudomonadati</taxon>
        <taxon>Pseudomonadota</taxon>
        <taxon>Betaproteobacteria</taxon>
        <taxon>Burkholderiales</taxon>
        <taxon>Oxalobacteraceae</taxon>
        <taxon>Telluria group</taxon>
        <taxon>Massilia</taxon>
    </lineage>
</organism>
<dbReference type="PANTHER" id="PTHR37419:SF8">
    <property type="entry name" value="TOXIN YJJJ"/>
    <property type="match status" value="1"/>
</dbReference>
<dbReference type="Pfam" id="PF13657">
    <property type="entry name" value="Couple_hipA"/>
    <property type="match status" value="1"/>
</dbReference>
<evidence type="ECO:0000256" key="1">
    <source>
        <dbReference type="ARBA" id="ARBA00010164"/>
    </source>
</evidence>
<comment type="caution">
    <text evidence="6">The sequence shown here is derived from an EMBL/GenBank/DDBJ whole genome shotgun (WGS) entry which is preliminary data.</text>
</comment>
<dbReference type="Pfam" id="PF07804">
    <property type="entry name" value="HipA_C"/>
    <property type="match status" value="1"/>
</dbReference>
<keyword evidence="2" id="KW-0808">Transferase</keyword>
<dbReference type="RefSeq" id="WP_167229825.1">
    <property type="nucleotide sequence ID" value="NZ_VUYU01000025.1"/>
</dbReference>
<evidence type="ECO:0000259" key="5">
    <source>
        <dbReference type="Pfam" id="PF13657"/>
    </source>
</evidence>
<evidence type="ECO:0000256" key="2">
    <source>
        <dbReference type="ARBA" id="ARBA00022679"/>
    </source>
</evidence>
<proteinExistence type="inferred from homology"/>
<keyword evidence="3" id="KW-0418">Kinase</keyword>